<feature type="compositionally biased region" description="Low complexity" evidence="1">
    <location>
        <begin position="102"/>
        <end position="127"/>
    </location>
</feature>
<feature type="compositionally biased region" description="Polar residues" evidence="1">
    <location>
        <begin position="805"/>
        <end position="817"/>
    </location>
</feature>
<feature type="region of interest" description="Disordered" evidence="1">
    <location>
        <begin position="437"/>
        <end position="456"/>
    </location>
</feature>
<gene>
    <name evidence="2" type="ORF">UTRI_02209_B</name>
</gene>
<organism evidence="2 3">
    <name type="scientific">Ustilago trichophora</name>
    <dbReference type="NCBI Taxonomy" id="86804"/>
    <lineage>
        <taxon>Eukaryota</taxon>
        <taxon>Fungi</taxon>
        <taxon>Dikarya</taxon>
        <taxon>Basidiomycota</taxon>
        <taxon>Ustilaginomycotina</taxon>
        <taxon>Ustilaginomycetes</taxon>
        <taxon>Ustilaginales</taxon>
        <taxon>Ustilaginaceae</taxon>
        <taxon>Ustilago</taxon>
    </lineage>
</organism>
<feature type="region of interest" description="Disordered" evidence="1">
    <location>
        <begin position="503"/>
        <end position="538"/>
    </location>
</feature>
<dbReference type="OrthoDB" id="2434934at2759"/>
<dbReference type="Proteomes" id="UP000324022">
    <property type="component" value="Unassembled WGS sequence"/>
</dbReference>
<feature type="compositionally biased region" description="Polar residues" evidence="1">
    <location>
        <begin position="89"/>
        <end position="101"/>
    </location>
</feature>
<feature type="compositionally biased region" description="Low complexity" evidence="1">
    <location>
        <begin position="793"/>
        <end position="802"/>
    </location>
</feature>
<feature type="compositionally biased region" description="Low complexity" evidence="1">
    <location>
        <begin position="19"/>
        <end position="41"/>
    </location>
</feature>
<keyword evidence="3" id="KW-1185">Reference proteome</keyword>
<feature type="region of interest" description="Disordered" evidence="1">
    <location>
        <begin position="1"/>
        <end position="221"/>
    </location>
</feature>
<feature type="region of interest" description="Disordered" evidence="1">
    <location>
        <begin position="604"/>
        <end position="628"/>
    </location>
</feature>
<sequence length="950" mass="99092">MTHSTSKTETAKPASEAQPAPSLPATSLPATSLPATSLPATYQGPPAHTQASSRAKNRFSLDILRIPFISSPRKPSSSGPVDKPDNADPLNTESVTSLGSDSTAPTATSEALTSSTSSTHAAPTSTAQMSEHDAASEQLAPPNELRPRRSALSSSADASSRRASRTMSPHRVSFSPSTEEVAEAREHALSLASLAPPTQPKHINISGDKHPSSKSKAKSNFAKWRGFKSRSTSDLTTTSCRLSLDSTLTVSSAASSSTSERFEDRAALPGAAAAKRRLFRWDRKGIHHSSPSEKGKVAKVKVTKHQALAARHAKTLEQVINAGMGLHPVPPRVSSALETTSAGSPQQLTKQSKKKKVPRAKPIPVVDRSQLKGLKSALLDVDLANNIISELRSMPVPLDALRSGLGKMLPDVQIGTAGEHGQERILTANLPDTALQGQATKDDSEIRKRPGASLQALDAATPALERPRMERNAKSAAEEALRKITLQAEASIPPHKALVTARTSSLPPSVEEAASNTTALATPAPAAPSPKTGPAASGARPLKMVCLDCGEAEAHRRHADHLEAAAVVTSTKSDDTEPTAGFSVANIATGAAAALAGVGGLINSPAAPPTQATDSEKEPSPSARPPMLKSMSVANLPTLQDGQRLMGSTPLQLLMDPVGTAAQNSGAFDVLANVSGAAIRATQDMDSIHPPLDRMAIFVHWWGFEITLPKASMAYLGTAHSVSGAFLSFLQTMAVGGGVPELLPFIKYISTFMEVEYKAIQAQDQGHGVCIAGTWFMPLALVPRPWDYPLDGPTATTPAAGTKSAPLSTIASDTTPVTMPGPAGSNDSAASPRRHAFKKIQPSDTQTSDMAAIAQVAVLGKGAPPQQPTVLPKRNLSPSQMAAIQAARTEKIPPDLSPRHSRASSIASSKSAKLFADSTAAATVVTGVQVEAALASVEEMSEVGSLRIKA</sequence>
<accession>A0A5C3DYL3</accession>
<evidence type="ECO:0000313" key="3">
    <source>
        <dbReference type="Proteomes" id="UP000324022"/>
    </source>
</evidence>
<dbReference type="EMBL" id="OOIN01000003">
    <property type="protein sequence ID" value="SPO22199.1"/>
    <property type="molecule type" value="Genomic_DNA"/>
</dbReference>
<feature type="region of interest" description="Disordered" evidence="1">
    <location>
        <begin position="793"/>
        <end position="846"/>
    </location>
</feature>
<evidence type="ECO:0000313" key="2">
    <source>
        <dbReference type="EMBL" id="SPO22199.1"/>
    </source>
</evidence>
<evidence type="ECO:0000256" key="1">
    <source>
        <dbReference type="SAM" id="MobiDB-lite"/>
    </source>
</evidence>
<protein>
    <submittedName>
        <fullName evidence="2">Uncharacterized protein</fullName>
    </submittedName>
</protein>
<dbReference type="AlphaFoldDB" id="A0A5C3DYL3"/>
<feature type="region of interest" description="Disordered" evidence="1">
    <location>
        <begin position="332"/>
        <end position="361"/>
    </location>
</feature>
<proteinExistence type="predicted"/>
<reference evidence="2 3" key="1">
    <citation type="submission" date="2018-03" db="EMBL/GenBank/DDBJ databases">
        <authorList>
            <person name="Guldener U."/>
        </authorList>
    </citation>
    <scope>NUCLEOTIDE SEQUENCE [LARGE SCALE GENOMIC DNA]</scope>
    <source>
        <strain evidence="2 3">NBRC100155</strain>
    </source>
</reference>
<name>A0A5C3DYL3_9BASI</name>
<feature type="compositionally biased region" description="Polar residues" evidence="1">
    <location>
        <begin position="336"/>
        <end position="350"/>
    </location>
</feature>
<feature type="compositionally biased region" description="Low complexity" evidence="1">
    <location>
        <begin position="513"/>
        <end position="538"/>
    </location>
</feature>